<dbReference type="OrthoDB" id="6510177at2759"/>
<evidence type="ECO:0000256" key="8">
    <source>
        <dbReference type="SAM" id="Phobius"/>
    </source>
</evidence>
<keyword evidence="11" id="KW-1185">Reference proteome</keyword>
<organism evidence="10 11">
    <name type="scientific">Piromyces finnis</name>
    <dbReference type="NCBI Taxonomy" id="1754191"/>
    <lineage>
        <taxon>Eukaryota</taxon>
        <taxon>Fungi</taxon>
        <taxon>Fungi incertae sedis</taxon>
        <taxon>Chytridiomycota</taxon>
        <taxon>Chytridiomycota incertae sedis</taxon>
        <taxon>Neocallimastigomycetes</taxon>
        <taxon>Neocallimastigales</taxon>
        <taxon>Neocallimastigaceae</taxon>
        <taxon>Piromyces</taxon>
    </lineage>
</organism>
<dbReference type="InterPro" id="IPR053958">
    <property type="entry name" value="HMGCR/SNAP/NPC1-like_SSD"/>
</dbReference>
<dbReference type="GO" id="GO:0005789">
    <property type="term" value="C:endoplasmic reticulum membrane"/>
    <property type="evidence" value="ECO:0007669"/>
    <property type="project" value="InterPro"/>
</dbReference>
<gene>
    <name evidence="10" type="ORF">BCR36DRAFT_394948</name>
</gene>
<dbReference type="PANTHER" id="PTHR46378:SF1">
    <property type="entry name" value="STEROL REGULATORY ELEMENT-BINDING PROTEIN CLEAVAGE-ACTIVATING PROTEIN"/>
    <property type="match status" value="1"/>
</dbReference>
<feature type="transmembrane region" description="Helical" evidence="8">
    <location>
        <begin position="31"/>
        <end position="51"/>
    </location>
</feature>
<dbReference type="SUPFAM" id="SSF82866">
    <property type="entry name" value="Multidrug efflux transporter AcrB transmembrane domain"/>
    <property type="match status" value="1"/>
</dbReference>
<protein>
    <recommendedName>
        <fullName evidence="9">SSD domain-containing protein</fullName>
    </recommendedName>
</protein>
<keyword evidence="8" id="KW-1133">Transmembrane helix</keyword>
<evidence type="ECO:0000256" key="3">
    <source>
        <dbReference type="ARBA" id="ARBA00022574"/>
    </source>
</evidence>
<evidence type="ECO:0000256" key="2">
    <source>
        <dbReference type="ARBA" id="ARBA00004394"/>
    </source>
</evidence>
<feature type="domain" description="SSD" evidence="9">
    <location>
        <begin position="399"/>
        <end position="559"/>
    </location>
</feature>
<dbReference type="GO" id="GO:0045540">
    <property type="term" value="P:regulation of cholesterol biosynthetic process"/>
    <property type="evidence" value="ECO:0007669"/>
    <property type="project" value="TreeGrafter"/>
</dbReference>
<reference evidence="10 11" key="2">
    <citation type="submission" date="2016-08" db="EMBL/GenBank/DDBJ databases">
        <title>Pervasive Adenine N6-methylation of Active Genes in Fungi.</title>
        <authorList>
            <consortium name="DOE Joint Genome Institute"/>
            <person name="Mondo S.J."/>
            <person name="Dannebaum R.O."/>
            <person name="Kuo R.C."/>
            <person name="Labutti K."/>
            <person name="Haridas S."/>
            <person name="Kuo A."/>
            <person name="Salamov A."/>
            <person name="Ahrendt S.R."/>
            <person name="Lipzen A."/>
            <person name="Sullivan W."/>
            <person name="Andreopoulos W.B."/>
            <person name="Clum A."/>
            <person name="Lindquist E."/>
            <person name="Daum C."/>
            <person name="Ramamoorthy G.K."/>
            <person name="Gryganskyi A."/>
            <person name="Culley D."/>
            <person name="Magnuson J.K."/>
            <person name="James T.Y."/>
            <person name="O'Malley M.A."/>
            <person name="Stajich J.E."/>
            <person name="Spatafora J.W."/>
            <person name="Visel A."/>
            <person name="Grigoriev I.V."/>
        </authorList>
    </citation>
    <scope>NUCLEOTIDE SEQUENCE [LARGE SCALE GENOMIC DNA]</scope>
    <source>
        <strain evidence="11">finn</strain>
    </source>
</reference>
<evidence type="ECO:0000256" key="7">
    <source>
        <dbReference type="ARBA" id="ARBA00023136"/>
    </source>
</evidence>
<evidence type="ECO:0000313" key="10">
    <source>
        <dbReference type="EMBL" id="ORX58525.1"/>
    </source>
</evidence>
<evidence type="ECO:0000313" key="11">
    <source>
        <dbReference type="Proteomes" id="UP000193719"/>
    </source>
</evidence>
<accession>A0A1Y1VKF6</accession>
<feature type="transmembrane region" description="Helical" evidence="8">
    <location>
        <begin position="400"/>
        <end position="416"/>
    </location>
</feature>
<dbReference type="Proteomes" id="UP000193719">
    <property type="component" value="Unassembled WGS sequence"/>
</dbReference>
<reference evidence="10 11" key="1">
    <citation type="submission" date="2016-08" db="EMBL/GenBank/DDBJ databases">
        <title>Genomes of anaerobic fungi encode conserved fungal cellulosomes for biomass hydrolysis.</title>
        <authorList>
            <consortium name="DOE Joint Genome Institute"/>
            <person name="Haitjema C.H."/>
            <person name="Gilmore S.P."/>
            <person name="Henske J.K."/>
            <person name="Solomon K.V."/>
            <person name="De Groot R."/>
            <person name="Kuo A."/>
            <person name="Mondo S.J."/>
            <person name="Salamov A.A."/>
            <person name="Labutti K."/>
            <person name="Zhao Z."/>
            <person name="Chiniquy J."/>
            <person name="Barry K."/>
            <person name="Brewer H.M."/>
            <person name="Purvine S.O."/>
            <person name="Wright A.T."/>
            <person name="Boxma B."/>
            <person name="Van Alen T."/>
            <person name="Hackstein J.H."/>
            <person name="Baker S.E."/>
            <person name="Grigoriev I.V."/>
            <person name="O'Malley M.A."/>
        </authorList>
    </citation>
    <scope>NUCLEOTIDE SEQUENCE [LARGE SCALE GENOMIC DNA]</scope>
    <source>
        <strain evidence="11">finn</strain>
    </source>
</reference>
<feature type="transmembrane region" description="Helical" evidence="8">
    <location>
        <begin position="507"/>
        <end position="531"/>
    </location>
</feature>
<dbReference type="GO" id="GO:0032936">
    <property type="term" value="C:SREBP-SCAP complex"/>
    <property type="evidence" value="ECO:0007669"/>
    <property type="project" value="TreeGrafter"/>
</dbReference>
<feature type="transmembrane region" description="Helical" evidence="8">
    <location>
        <begin position="428"/>
        <end position="453"/>
    </location>
</feature>
<dbReference type="EMBL" id="MCFH01000004">
    <property type="protein sequence ID" value="ORX58525.1"/>
    <property type="molecule type" value="Genomic_DNA"/>
</dbReference>
<feature type="transmembrane region" description="Helical" evidence="8">
    <location>
        <begin position="537"/>
        <end position="559"/>
    </location>
</feature>
<evidence type="ECO:0000256" key="5">
    <source>
        <dbReference type="ARBA" id="ARBA00022824"/>
    </source>
</evidence>
<dbReference type="GO" id="GO:0032934">
    <property type="term" value="F:sterol binding"/>
    <property type="evidence" value="ECO:0007669"/>
    <property type="project" value="InterPro"/>
</dbReference>
<dbReference type="InterPro" id="IPR000731">
    <property type="entry name" value="SSD"/>
</dbReference>
<keyword evidence="5" id="KW-0256">Endoplasmic reticulum</keyword>
<evidence type="ECO:0000256" key="6">
    <source>
        <dbReference type="ARBA" id="ARBA00023034"/>
    </source>
</evidence>
<evidence type="ECO:0000256" key="1">
    <source>
        <dbReference type="ARBA" id="ARBA00004240"/>
    </source>
</evidence>
<evidence type="ECO:0000259" key="9">
    <source>
        <dbReference type="PROSITE" id="PS50156"/>
    </source>
</evidence>
<keyword evidence="6" id="KW-0333">Golgi apparatus</keyword>
<dbReference type="PROSITE" id="PS50156">
    <property type="entry name" value="SSD"/>
    <property type="match status" value="1"/>
</dbReference>
<dbReference type="STRING" id="1754191.A0A1Y1VKF6"/>
<feature type="transmembrane region" description="Helical" evidence="8">
    <location>
        <begin position="465"/>
        <end position="486"/>
    </location>
</feature>
<keyword evidence="3" id="KW-0853">WD repeat</keyword>
<dbReference type="AlphaFoldDB" id="A0A1Y1VKF6"/>
<dbReference type="GO" id="GO:0000139">
    <property type="term" value="C:Golgi membrane"/>
    <property type="evidence" value="ECO:0007669"/>
    <property type="project" value="UniProtKB-SubCell"/>
</dbReference>
<evidence type="ECO:0000256" key="4">
    <source>
        <dbReference type="ARBA" id="ARBA00022737"/>
    </source>
</evidence>
<dbReference type="InterPro" id="IPR030225">
    <property type="entry name" value="SCAP"/>
</dbReference>
<dbReference type="InterPro" id="IPR057041">
    <property type="entry name" value="SCAP_N"/>
</dbReference>
<dbReference type="Pfam" id="PF24006">
    <property type="entry name" value="SCAP_N"/>
    <property type="match status" value="1"/>
</dbReference>
<comment type="subcellular location">
    <subcellularLocation>
        <location evidence="1">Endoplasmic reticulum</location>
    </subcellularLocation>
    <subcellularLocation>
        <location evidence="2">Golgi apparatus membrane</location>
    </subcellularLocation>
</comment>
<keyword evidence="8" id="KW-0812">Transmembrane</keyword>
<dbReference type="PANTHER" id="PTHR46378">
    <property type="entry name" value="STEROL REGULATORY ELEMENT-BINDING PROTEIN CLEAVAGE-ACTIVATING PROTEIN"/>
    <property type="match status" value="1"/>
</dbReference>
<keyword evidence="7 8" id="KW-0472">Membrane</keyword>
<name>A0A1Y1VKF6_9FUNG</name>
<keyword evidence="4" id="KW-0677">Repeat</keyword>
<comment type="caution">
    <text evidence="10">The sequence shown here is derived from an EMBL/GenBank/DDBJ whole genome shotgun (WGS) entry which is preliminary data.</text>
</comment>
<dbReference type="GO" id="GO:0032933">
    <property type="term" value="P:SREBP signaling pathway"/>
    <property type="evidence" value="ECO:0007669"/>
    <property type="project" value="InterPro"/>
</dbReference>
<sequence length="642" mass="74559">MIISKIKNKLKKIIEIIESIFYYNAKFNSTYPLFTIISIVIFIIIFSAPVIQQLFLRINYLPEEQVQFLDTIYQPLNKINLENIEDNIKYNELLSITRSKIKNTNLNYKNGEPYSYLFEKDELNKIKNKTLQNLDKDKLGKYISIIEYVTVDTEHIDTEYVLGRGQGVINKNTIYQTWKIQNLLETMNVEIPEQYFQSQPNNKKLNIGAAADKTIENKNIHSNLNSSQENVKVTPLNNDNKNNLNLDNKNIPHKTFNLNDICVKNENKKCIIHSPLMIWKYNITKLEIDNNIIDTITSYIQNNVNETVSFHSMFSGISFSSTGKMKSSNALIITFFIESKLISGTTLTSSKAWTLLYKKVLNNIMDKKYQDIKISQYRISKISKELAYKTDKIDIIPSEYIVLFAIYVSLFIYISFSIGRIEFVKSKYILGFVAVISVSLSLIISLGFLEFLFGVNSSMFYPWSVFPYLIMTIGVENITVIVKSVVNTSIELPFTERYALGMKNISWEIIIPLIINVINISCGTFSSYSYISEFCFYTSLCIVFNFWLQTCLFGTVLSIDIKSLELYDLYKMQFEKNHKLIDRIGKNNIRYSSDNENKPYHPILDIKSEDFSDTESLDNTKNNNKRKVRWNWTVVFVSLINY</sequence>
<dbReference type="Pfam" id="PF12349">
    <property type="entry name" value="Sterol-sensing"/>
    <property type="match status" value="1"/>
</dbReference>
<proteinExistence type="predicted"/>